<comment type="caution">
    <text evidence="2">The sequence shown here is derived from an EMBL/GenBank/DDBJ whole genome shotgun (WGS) entry which is preliminary data.</text>
</comment>
<evidence type="ECO:0000313" key="2">
    <source>
        <dbReference type="EMBL" id="TDP12993.1"/>
    </source>
</evidence>
<protein>
    <recommendedName>
        <fullName evidence="4">PXPV repeat-containing protein</fullName>
    </recommendedName>
</protein>
<dbReference type="Proteomes" id="UP000295357">
    <property type="component" value="Unassembled WGS sequence"/>
</dbReference>
<reference evidence="2 3" key="1">
    <citation type="submission" date="2019-03" db="EMBL/GenBank/DDBJ databases">
        <title>Genomic Encyclopedia of Type Strains, Phase IV (KMG-IV): sequencing the most valuable type-strain genomes for metagenomic binning, comparative biology and taxonomic classification.</title>
        <authorList>
            <person name="Goeker M."/>
        </authorList>
    </citation>
    <scope>NUCLEOTIDE SEQUENCE [LARGE SCALE GENOMIC DNA]</scope>
    <source>
        <strain evidence="2 3">DSM 25082</strain>
    </source>
</reference>
<feature type="compositionally biased region" description="Basic and acidic residues" evidence="1">
    <location>
        <begin position="129"/>
        <end position="151"/>
    </location>
</feature>
<evidence type="ECO:0008006" key="4">
    <source>
        <dbReference type="Google" id="ProtNLM"/>
    </source>
</evidence>
<accession>A0A4R6NAP3</accession>
<feature type="region of interest" description="Disordered" evidence="1">
    <location>
        <begin position="89"/>
        <end position="151"/>
    </location>
</feature>
<evidence type="ECO:0000313" key="3">
    <source>
        <dbReference type="Proteomes" id="UP000295357"/>
    </source>
</evidence>
<dbReference type="EMBL" id="SNXE01000001">
    <property type="protein sequence ID" value="TDP12993.1"/>
    <property type="molecule type" value="Genomic_DNA"/>
</dbReference>
<dbReference type="RefSeq" id="WP_133601917.1">
    <property type="nucleotide sequence ID" value="NZ_JAUFPJ010000001.1"/>
</dbReference>
<evidence type="ECO:0000256" key="1">
    <source>
        <dbReference type="SAM" id="MobiDB-lite"/>
    </source>
</evidence>
<name>A0A4R6NAP3_9BURK</name>
<organism evidence="2 3">
    <name type="scientific">Roseateles asaccharophilus</name>
    <dbReference type="NCBI Taxonomy" id="582607"/>
    <lineage>
        <taxon>Bacteria</taxon>
        <taxon>Pseudomonadati</taxon>
        <taxon>Pseudomonadota</taxon>
        <taxon>Betaproteobacteria</taxon>
        <taxon>Burkholderiales</taxon>
        <taxon>Sphaerotilaceae</taxon>
        <taxon>Roseateles</taxon>
    </lineage>
</organism>
<sequence>MLPNSPHAQDLPVSAPASCCGKKKAAAALLLMVLGSLATLQSTQANPDVRWSVTIGSPGHGHPGHPGVVYLPPPRGIYVHPAPIVYGPPAYGHYRERRHQHKHHHHHHHYYQRDDDDDDDRGAYRRGARRDSDRDGVPDRWDRRPENPWRY</sequence>
<feature type="compositionally biased region" description="Basic residues" evidence="1">
    <location>
        <begin position="95"/>
        <end position="110"/>
    </location>
</feature>
<gene>
    <name evidence="2" type="ORF">DFR39_101467</name>
</gene>
<dbReference type="AlphaFoldDB" id="A0A4R6NAP3"/>
<proteinExistence type="predicted"/>
<keyword evidence="3" id="KW-1185">Reference proteome</keyword>